<dbReference type="RefSeq" id="XP_010454033.1">
    <property type="nucleotide sequence ID" value="XM_010455731.1"/>
</dbReference>
<keyword evidence="2" id="KW-0472">Membrane</keyword>
<dbReference type="InterPro" id="IPR044794">
    <property type="entry name" value="APRL5/7"/>
</dbReference>
<gene>
    <name evidence="4" type="primary">LOC104735867</name>
</gene>
<evidence type="ECO:0000256" key="2">
    <source>
        <dbReference type="SAM" id="Phobius"/>
    </source>
</evidence>
<dbReference type="PANTHER" id="PTHR47126:SF10">
    <property type="entry name" value="5'-ADENYLYLSULFATE REDUCTASE-LIKE 7"/>
    <property type="match status" value="1"/>
</dbReference>
<reference evidence="3" key="1">
    <citation type="journal article" date="2014" name="Nat. Commun.">
        <title>The emerging biofuel crop Camelina sativa retains a highly undifferentiated hexaploid genome structure.</title>
        <authorList>
            <person name="Kagale S."/>
            <person name="Koh C."/>
            <person name="Nixon J."/>
            <person name="Bollina V."/>
            <person name="Clarke W.E."/>
            <person name="Tuteja R."/>
            <person name="Spillane C."/>
            <person name="Robinson S.J."/>
            <person name="Links M.G."/>
            <person name="Clarke C."/>
            <person name="Higgins E.E."/>
            <person name="Huebert T."/>
            <person name="Sharpe A.G."/>
            <person name="Parkin I.A."/>
        </authorList>
    </citation>
    <scope>NUCLEOTIDE SEQUENCE [LARGE SCALE GENOMIC DNA]</scope>
    <source>
        <strain evidence="3">cv. DH55</strain>
    </source>
</reference>
<keyword evidence="2" id="KW-1133">Transmembrane helix</keyword>
<reference evidence="4" key="2">
    <citation type="submission" date="2025-08" db="UniProtKB">
        <authorList>
            <consortium name="RefSeq"/>
        </authorList>
    </citation>
    <scope>IDENTIFICATION</scope>
    <source>
        <tissue evidence="4">Leaf</tissue>
    </source>
</reference>
<keyword evidence="2" id="KW-0812">Transmembrane</keyword>
<name>A0ABM0VC80_CAMSA</name>
<evidence type="ECO:0000313" key="3">
    <source>
        <dbReference type="Proteomes" id="UP000694864"/>
    </source>
</evidence>
<dbReference type="Gene3D" id="3.40.30.10">
    <property type="entry name" value="Glutaredoxin"/>
    <property type="match status" value="1"/>
</dbReference>
<accession>A0ABM0VC80</accession>
<dbReference type="GeneID" id="104735867"/>
<evidence type="ECO:0000313" key="4">
    <source>
        <dbReference type="RefSeq" id="XP_010454033.1"/>
    </source>
</evidence>
<feature type="transmembrane region" description="Helical" evidence="2">
    <location>
        <begin position="65"/>
        <end position="88"/>
    </location>
</feature>
<protein>
    <submittedName>
        <fullName evidence="4">5'-adenylylsulfate reductase-like 7 isoform X1</fullName>
    </submittedName>
</protein>
<evidence type="ECO:0000256" key="1">
    <source>
        <dbReference type="SAM" id="Coils"/>
    </source>
</evidence>
<organism evidence="3 4">
    <name type="scientific">Camelina sativa</name>
    <name type="common">False flax</name>
    <name type="synonym">Myagrum sativum</name>
    <dbReference type="NCBI Taxonomy" id="90675"/>
    <lineage>
        <taxon>Eukaryota</taxon>
        <taxon>Viridiplantae</taxon>
        <taxon>Streptophyta</taxon>
        <taxon>Embryophyta</taxon>
        <taxon>Tracheophyta</taxon>
        <taxon>Spermatophyta</taxon>
        <taxon>Magnoliopsida</taxon>
        <taxon>eudicotyledons</taxon>
        <taxon>Gunneridae</taxon>
        <taxon>Pentapetalae</taxon>
        <taxon>rosids</taxon>
        <taxon>malvids</taxon>
        <taxon>Brassicales</taxon>
        <taxon>Brassicaceae</taxon>
        <taxon>Camelineae</taxon>
        <taxon>Camelina</taxon>
    </lineage>
</organism>
<feature type="coiled-coil region" evidence="1">
    <location>
        <begin position="16"/>
        <end position="50"/>
    </location>
</feature>
<dbReference type="PANTHER" id="PTHR47126">
    <property type="entry name" value="5'-ADENYLYLSULFATE REDUCTASE-LIKE 7"/>
    <property type="match status" value="1"/>
</dbReference>
<dbReference type="CDD" id="cd02999">
    <property type="entry name" value="PDI_a_ERp44_like"/>
    <property type="match status" value="1"/>
</dbReference>
<dbReference type="Proteomes" id="UP000694864">
    <property type="component" value="Chromosome 13"/>
</dbReference>
<dbReference type="InterPro" id="IPR036249">
    <property type="entry name" value="Thioredoxin-like_sf"/>
</dbReference>
<proteinExistence type="predicted"/>
<keyword evidence="1" id="KW-0175">Coiled coil</keyword>
<sequence>MFFRTHAPITRKDKWCNKWRKRKEKGRRRLRDLSKEEEEEEEEGETKKESIFGVLHLYVSDLMNLWVSVFLFSAVAGLSVPSGFAYVVDICDLEFVVFRSSIEQKCPRSLYPSPPIEVDGDLLDRLMDANHRNAYTSILFYTKRCQFSRAVRPKFDVLSSMFPHIKHLIVEQSQALPSVFSRYGIHSLPSILMVNQKVKVRYHGQKDLESLIQFYKETTGLKPVQYVDEGEPTSLETDGNLITWILNGSSVKEIAERDPYMVLALMFLSLKVAILIFPIMGSRLKTLWAMYVPHLSLGILGETSQLFGRALHMIDVRRLWMKLRLTKTRNFQERAKNALASVSLGKSSSQSA</sequence>
<dbReference type="SUPFAM" id="SSF52833">
    <property type="entry name" value="Thioredoxin-like"/>
    <property type="match status" value="1"/>
</dbReference>
<feature type="transmembrane region" description="Helical" evidence="2">
    <location>
        <begin position="260"/>
        <end position="281"/>
    </location>
</feature>
<keyword evidence="3" id="KW-1185">Reference proteome</keyword>